<organism evidence="14 15">
    <name type="scientific">Oleoguttula mirabilis</name>
    <dbReference type="NCBI Taxonomy" id="1507867"/>
    <lineage>
        <taxon>Eukaryota</taxon>
        <taxon>Fungi</taxon>
        <taxon>Dikarya</taxon>
        <taxon>Ascomycota</taxon>
        <taxon>Pezizomycotina</taxon>
        <taxon>Dothideomycetes</taxon>
        <taxon>Dothideomycetidae</taxon>
        <taxon>Mycosphaerellales</taxon>
        <taxon>Teratosphaeriaceae</taxon>
        <taxon>Oleoguttula</taxon>
    </lineage>
</organism>
<comment type="catalytic activity">
    <reaction evidence="10">
        <text>N-terminal L-seryl-[histone H2A] + acetyl-CoA = N-terminal N(alpha)-acetyl-L-seryl-[histone H2A] + CoA + H(+)</text>
        <dbReference type="Rhea" id="RHEA:50600"/>
        <dbReference type="Rhea" id="RHEA-COMP:12742"/>
        <dbReference type="Rhea" id="RHEA-COMP:12744"/>
        <dbReference type="ChEBI" id="CHEBI:15378"/>
        <dbReference type="ChEBI" id="CHEBI:57287"/>
        <dbReference type="ChEBI" id="CHEBI:57288"/>
        <dbReference type="ChEBI" id="CHEBI:64738"/>
        <dbReference type="ChEBI" id="CHEBI:83690"/>
        <dbReference type="EC" id="2.3.1.257"/>
    </reaction>
</comment>
<evidence type="ECO:0000256" key="2">
    <source>
        <dbReference type="ARBA" id="ARBA00004496"/>
    </source>
</evidence>
<dbReference type="Gene3D" id="3.40.630.30">
    <property type="match status" value="1"/>
</dbReference>
<evidence type="ECO:0000259" key="13">
    <source>
        <dbReference type="PROSITE" id="PS51186"/>
    </source>
</evidence>
<keyword evidence="7" id="KW-0808">Transferase</keyword>
<keyword evidence="6" id="KW-0963">Cytoplasm</keyword>
<feature type="compositionally biased region" description="Polar residues" evidence="12">
    <location>
        <begin position="20"/>
        <end position="39"/>
    </location>
</feature>
<dbReference type="EC" id="2.3.1.257" evidence="4"/>
<comment type="subcellular location">
    <subcellularLocation>
        <location evidence="2">Cytoplasm</location>
    </subcellularLocation>
    <subcellularLocation>
        <location evidence="1">Nucleus</location>
    </subcellularLocation>
</comment>
<evidence type="ECO:0000256" key="12">
    <source>
        <dbReference type="SAM" id="MobiDB-lite"/>
    </source>
</evidence>
<dbReference type="GO" id="GO:0043998">
    <property type="term" value="F:histone H2A acetyltransferase activity"/>
    <property type="evidence" value="ECO:0007669"/>
    <property type="project" value="InterPro"/>
</dbReference>
<evidence type="ECO:0000256" key="6">
    <source>
        <dbReference type="ARBA" id="ARBA00022490"/>
    </source>
</evidence>
<name>A0AAV9JJV5_9PEZI</name>
<proteinExistence type="inferred from homology"/>
<feature type="domain" description="N-acetyltransferase" evidence="13">
    <location>
        <begin position="82"/>
        <end position="249"/>
    </location>
</feature>
<evidence type="ECO:0000256" key="1">
    <source>
        <dbReference type="ARBA" id="ARBA00004123"/>
    </source>
</evidence>
<dbReference type="InterPro" id="IPR039949">
    <property type="entry name" value="NAA40"/>
</dbReference>
<evidence type="ECO:0000256" key="9">
    <source>
        <dbReference type="ARBA" id="ARBA00023315"/>
    </source>
</evidence>
<comment type="catalytic activity">
    <reaction evidence="11">
        <text>N-terminal L-seryl-[histone H4] + acetyl-CoA = N-terminal N(alpha)-acetyl-L-seryl-[histone H4] + CoA + H(+)</text>
        <dbReference type="Rhea" id="RHEA:50596"/>
        <dbReference type="Rhea" id="RHEA-COMP:12740"/>
        <dbReference type="Rhea" id="RHEA-COMP:12743"/>
        <dbReference type="ChEBI" id="CHEBI:15378"/>
        <dbReference type="ChEBI" id="CHEBI:57287"/>
        <dbReference type="ChEBI" id="CHEBI:57288"/>
        <dbReference type="ChEBI" id="CHEBI:64738"/>
        <dbReference type="ChEBI" id="CHEBI:83690"/>
        <dbReference type="EC" id="2.3.1.257"/>
    </reaction>
</comment>
<sequence length="397" mass="43735">MLKRKATDSASTNAKKRSMHPTSSSIAGPKTPSTEQTPEAASKIVEEANSLSHKAFYDRYISGPNVWYGSLKHDVAYSLEDESAAPPRPIDLTLCFNLIEETSRGDYEASSKGWHPRSKRREMRDPAMRYLLVGMDHRIFAAVPLEGFMSFMITHDSTPSVPVLYIYEIHLAGPHRGKGLGKHLMCLAEEIARRVGVEKVMLTCFVSNSEARQFYERLGYAVDECSPADRKTRKKTVKADYVIMSKRVKNAQTSNSTLERAVPSEVTAPVSSVVAGNPNAATTEPAIPTNTSVLPLAQRLRAKLDSLSEARELLKTCQLRLLEQPDLFGGPAEVVLHTVELAAMQVQAFEEEVRKSEQAEAQSGAYDGYSGEEDDLWEDSEDNDDGCGAEDDDGSGE</sequence>
<protein>
    <recommendedName>
        <fullName evidence="5">N-alpha-acetyltransferase 40</fullName>
        <ecNumber evidence="4">2.3.1.257</ecNumber>
    </recommendedName>
</protein>
<dbReference type="InterPro" id="IPR000182">
    <property type="entry name" value="GNAT_dom"/>
</dbReference>
<evidence type="ECO:0000256" key="4">
    <source>
        <dbReference type="ARBA" id="ARBA00012950"/>
    </source>
</evidence>
<dbReference type="GO" id="GO:1990189">
    <property type="term" value="F:protein N-terminal-serine acetyltransferase activity"/>
    <property type="evidence" value="ECO:0007669"/>
    <property type="project" value="UniProtKB-EC"/>
</dbReference>
<comment type="similarity">
    <text evidence="3">Belongs to the acetyltransferase family. NAA40 subfamily.</text>
</comment>
<evidence type="ECO:0000256" key="11">
    <source>
        <dbReference type="ARBA" id="ARBA00049524"/>
    </source>
</evidence>
<dbReference type="PANTHER" id="PTHR20531">
    <property type="entry name" value="N-ALPHA-ACETYLTRANSFERASE 40"/>
    <property type="match status" value="1"/>
</dbReference>
<reference evidence="14 15" key="1">
    <citation type="submission" date="2021-11" db="EMBL/GenBank/DDBJ databases">
        <title>Black yeast isolated from Biological Soil Crust.</title>
        <authorList>
            <person name="Kurbessoian T."/>
        </authorList>
    </citation>
    <scope>NUCLEOTIDE SEQUENCE [LARGE SCALE GENOMIC DNA]</scope>
    <source>
        <strain evidence="14 15">CCFEE 5522</strain>
    </source>
</reference>
<dbReference type="EMBL" id="JAVFHQ010000019">
    <property type="protein sequence ID" value="KAK4545561.1"/>
    <property type="molecule type" value="Genomic_DNA"/>
</dbReference>
<accession>A0AAV9JJV5</accession>
<dbReference type="GO" id="GO:0005634">
    <property type="term" value="C:nucleus"/>
    <property type="evidence" value="ECO:0007669"/>
    <property type="project" value="UniProtKB-SubCell"/>
</dbReference>
<dbReference type="CDD" id="cd04301">
    <property type="entry name" value="NAT_SF"/>
    <property type="match status" value="1"/>
</dbReference>
<dbReference type="GO" id="GO:0005737">
    <property type="term" value="C:cytoplasm"/>
    <property type="evidence" value="ECO:0007669"/>
    <property type="project" value="UniProtKB-SubCell"/>
</dbReference>
<keyword evidence="8" id="KW-0539">Nucleus</keyword>
<dbReference type="InterPro" id="IPR016181">
    <property type="entry name" value="Acyl_CoA_acyltransferase"/>
</dbReference>
<dbReference type="Pfam" id="PF00583">
    <property type="entry name" value="Acetyltransf_1"/>
    <property type="match status" value="1"/>
</dbReference>
<evidence type="ECO:0000256" key="7">
    <source>
        <dbReference type="ARBA" id="ARBA00022679"/>
    </source>
</evidence>
<comment type="caution">
    <text evidence="14">The sequence shown here is derived from an EMBL/GenBank/DDBJ whole genome shotgun (WGS) entry which is preliminary data.</text>
</comment>
<keyword evidence="15" id="KW-1185">Reference proteome</keyword>
<evidence type="ECO:0000256" key="3">
    <source>
        <dbReference type="ARBA" id="ARBA00008870"/>
    </source>
</evidence>
<feature type="region of interest" description="Disordered" evidence="12">
    <location>
        <begin position="353"/>
        <end position="397"/>
    </location>
</feature>
<gene>
    <name evidence="14" type="ORF">LTR36_002911</name>
</gene>
<evidence type="ECO:0000313" key="15">
    <source>
        <dbReference type="Proteomes" id="UP001324427"/>
    </source>
</evidence>
<dbReference type="PANTHER" id="PTHR20531:SF1">
    <property type="entry name" value="N-ALPHA-ACETYLTRANSFERASE 40"/>
    <property type="match status" value="1"/>
</dbReference>
<dbReference type="SUPFAM" id="SSF55729">
    <property type="entry name" value="Acyl-CoA N-acyltransferases (Nat)"/>
    <property type="match status" value="1"/>
</dbReference>
<dbReference type="Proteomes" id="UP001324427">
    <property type="component" value="Unassembled WGS sequence"/>
</dbReference>
<dbReference type="AlphaFoldDB" id="A0AAV9JJV5"/>
<evidence type="ECO:0000256" key="8">
    <source>
        <dbReference type="ARBA" id="ARBA00023242"/>
    </source>
</evidence>
<evidence type="ECO:0000256" key="5">
    <source>
        <dbReference type="ARBA" id="ARBA00015043"/>
    </source>
</evidence>
<evidence type="ECO:0000256" key="10">
    <source>
        <dbReference type="ARBA" id="ARBA00047821"/>
    </source>
</evidence>
<evidence type="ECO:0000313" key="14">
    <source>
        <dbReference type="EMBL" id="KAK4545561.1"/>
    </source>
</evidence>
<feature type="region of interest" description="Disordered" evidence="12">
    <location>
        <begin position="1"/>
        <end position="41"/>
    </location>
</feature>
<feature type="compositionally biased region" description="Acidic residues" evidence="12">
    <location>
        <begin position="370"/>
        <end position="397"/>
    </location>
</feature>
<dbReference type="PROSITE" id="PS51186">
    <property type="entry name" value="GNAT"/>
    <property type="match status" value="1"/>
</dbReference>
<keyword evidence="9" id="KW-0012">Acyltransferase</keyword>
<dbReference type="GO" id="GO:0010485">
    <property type="term" value="F:histone H4 acetyltransferase activity"/>
    <property type="evidence" value="ECO:0007669"/>
    <property type="project" value="InterPro"/>
</dbReference>